<evidence type="ECO:0000313" key="2">
    <source>
        <dbReference type="EMBL" id="KAJ7738565.1"/>
    </source>
</evidence>
<gene>
    <name evidence="2" type="ORF">B0H16DRAFT_91171</name>
</gene>
<organism evidence="2 3">
    <name type="scientific">Mycena metata</name>
    <dbReference type="NCBI Taxonomy" id="1033252"/>
    <lineage>
        <taxon>Eukaryota</taxon>
        <taxon>Fungi</taxon>
        <taxon>Dikarya</taxon>
        <taxon>Basidiomycota</taxon>
        <taxon>Agaricomycotina</taxon>
        <taxon>Agaricomycetes</taxon>
        <taxon>Agaricomycetidae</taxon>
        <taxon>Agaricales</taxon>
        <taxon>Marasmiineae</taxon>
        <taxon>Mycenaceae</taxon>
        <taxon>Mycena</taxon>
    </lineage>
</organism>
<keyword evidence="1" id="KW-0812">Transmembrane</keyword>
<keyword evidence="3" id="KW-1185">Reference proteome</keyword>
<keyword evidence="1" id="KW-1133">Transmembrane helix</keyword>
<reference evidence="2" key="1">
    <citation type="submission" date="2023-03" db="EMBL/GenBank/DDBJ databases">
        <title>Massive genome expansion in bonnet fungi (Mycena s.s.) driven by repeated elements and novel gene families across ecological guilds.</title>
        <authorList>
            <consortium name="Lawrence Berkeley National Laboratory"/>
            <person name="Harder C.B."/>
            <person name="Miyauchi S."/>
            <person name="Viragh M."/>
            <person name="Kuo A."/>
            <person name="Thoen E."/>
            <person name="Andreopoulos B."/>
            <person name="Lu D."/>
            <person name="Skrede I."/>
            <person name="Drula E."/>
            <person name="Henrissat B."/>
            <person name="Morin E."/>
            <person name="Kohler A."/>
            <person name="Barry K."/>
            <person name="LaButti K."/>
            <person name="Morin E."/>
            <person name="Salamov A."/>
            <person name="Lipzen A."/>
            <person name="Mereny Z."/>
            <person name="Hegedus B."/>
            <person name="Baldrian P."/>
            <person name="Stursova M."/>
            <person name="Weitz H."/>
            <person name="Taylor A."/>
            <person name="Grigoriev I.V."/>
            <person name="Nagy L.G."/>
            <person name="Martin F."/>
            <person name="Kauserud H."/>
        </authorList>
    </citation>
    <scope>NUCLEOTIDE SEQUENCE</scope>
    <source>
        <strain evidence="2">CBHHK182m</strain>
    </source>
</reference>
<dbReference type="Proteomes" id="UP001215598">
    <property type="component" value="Unassembled WGS sequence"/>
</dbReference>
<protein>
    <submittedName>
        <fullName evidence="2">Uncharacterized protein</fullName>
    </submittedName>
</protein>
<evidence type="ECO:0000313" key="3">
    <source>
        <dbReference type="Proteomes" id="UP001215598"/>
    </source>
</evidence>
<dbReference type="AlphaFoldDB" id="A0AAD7IBX3"/>
<evidence type="ECO:0000256" key="1">
    <source>
        <dbReference type="SAM" id="Phobius"/>
    </source>
</evidence>
<dbReference type="EMBL" id="JARKIB010000111">
    <property type="protein sequence ID" value="KAJ7738565.1"/>
    <property type="molecule type" value="Genomic_DNA"/>
</dbReference>
<feature type="transmembrane region" description="Helical" evidence="1">
    <location>
        <begin position="166"/>
        <end position="185"/>
    </location>
</feature>
<name>A0AAD7IBX3_9AGAR</name>
<sequence length="189" mass="21039">MPRCLGNLRPLHTLRPSLGVNRTPRLSMAAKLSTIPYTAGQDSTQSRPTRPKFIRNCVQDSRSPSDLLRVSITRRWSESLLTRQESAKIYSAATCAHAEQRENPELHPILSRPLSIPARVNFAPTRHIVSKILKDLPAVTLGSKKNAELSHLLPPLSILARNASHYALLLIFISFIINFAPYATISSSR</sequence>
<keyword evidence="1" id="KW-0472">Membrane</keyword>
<proteinExistence type="predicted"/>
<comment type="caution">
    <text evidence="2">The sequence shown here is derived from an EMBL/GenBank/DDBJ whole genome shotgun (WGS) entry which is preliminary data.</text>
</comment>
<accession>A0AAD7IBX3</accession>